<proteinExistence type="predicted"/>
<accession>A0A085LLB0</accession>
<name>A0A085LLB0_9BILA</name>
<reference evidence="1 3" key="1">
    <citation type="journal article" date="2014" name="Nat. Genet.">
        <title>Genome and transcriptome of the porcine whipworm Trichuris suis.</title>
        <authorList>
            <person name="Jex A.R."/>
            <person name="Nejsum P."/>
            <person name="Schwarz E.M."/>
            <person name="Hu L."/>
            <person name="Young N.D."/>
            <person name="Hall R.S."/>
            <person name="Korhonen P.K."/>
            <person name="Liao S."/>
            <person name="Thamsborg S."/>
            <person name="Xia J."/>
            <person name="Xu P."/>
            <person name="Wang S."/>
            <person name="Scheerlinck J.P."/>
            <person name="Hofmann A."/>
            <person name="Sternberg P.W."/>
            <person name="Wang J."/>
            <person name="Gasser R.B."/>
        </authorList>
    </citation>
    <scope>NUCLEOTIDE SEQUENCE [LARGE SCALE GENOMIC DNA]</scope>
    <source>
        <strain evidence="2">DCEP-RM93F</strain>
        <strain evidence="1">DCEP-RM93M</strain>
    </source>
</reference>
<organism evidence="1 3">
    <name type="scientific">Trichuris suis</name>
    <name type="common">pig whipworm</name>
    <dbReference type="NCBI Taxonomy" id="68888"/>
    <lineage>
        <taxon>Eukaryota</taxon>
        <taxon>Metazoa</taxon>
        <taxon>Ecdysozoa</taxon>
        <taxon>Nematoda</taxon>
        <taxon>Enoplea</taxon>
        <taxon>Dorylaimia</taxon>
        <taxon>Trichinellida</taxon>
        <taxon>Trichuridae</taxon>
        <taxon>Trichuris</taxon>
    </lineage>
</organism>
<sequence length="81" mass="9000">MRTSVALRQLSAMVEQAERSKGVLQPGVVLRASVGSATLRGLLVWVRVNLRNWCDLLSHLSHLFVRTAYLNRLGNTITANL</sequence>
<evidence type="ECO:0000313" key="3">
    <source>
        <dbReference type="Proteomes" id="UP000030764"/>
    </source>
</evidence>
<dbReference type="EMBL" id="KL367495">
    <property type="protein sequence ID" value="KFD69481.1"/>
    <property type="molecule type" value="Genomic_DNA"/>
</dbReference>
<gene>
    <name evidence="1" type="ORF">M513_13362</name>
    <name evidence="2" type="ORF">M514_13362</name>
</gene>
<dbReference type="AlphaFoldDB" id="A0A085LLB0"/>
<dbReference type="Proteomes" id="UP000030764">
    <property type="component" value="Unassembled WGS sequence"/>
</dbReference>
<dbReference type="EMBL" id="KL363431">
    <property type="protein sequence ID" value="KFD45756.1"/>
    <property type="molecule type" value="Genomic_DNA"/>
</dbReference>
<evidence type="ECO:0000313" key="1">
    <source>
        <dbReference type="EMBL" id="KFD45756.1"/>
    </source>
</evidence>
<keyword evidence="3" id="KW-1185">Reference proteome</keyword>
<protein>
    <submittedName>
        <fullName evidence="1">Uncharacterized protein</fullName>
    </submittedName>
</protein>
<evidence type="ECO:0000313" key="2">
    <source>
        <dbReference type="EMBL" id="KFD69481.1"/>
    </source>
</evidence>
<dbReference type="Proteomes" id="UP000030758">
    <property type="component" value="Unassembled WGS sequence"/>
</dbReference>